<comment type="caution">
    <text evidence="2">The sequence shown here is derived from an EMBL/GenBank/DDBJ whole genome shotgun (WGS) entry which is preliminary data.</text>
</comment>
<name>A0A4C1U2X9_EUMVA</name>
<keyword evidence="3" id="KW-1185">Reference proteome</keyword>
<evidence type="ECO:0000313" key="2">
    <source>
        <dbReference type="EMBL" id="GBP20672.1"/>
    </source>
</evidence>
<dbReference type="Proteomes" id="UP000299102">
    <property type="component" value="Unassembled WGS sequence"/>
</dbReference>
<organism evidence="2 3">
    <name type="scientific">Eumeta variegata</name>
    <name type="common">Bagworm moth</name>
    <name type="synonym">Eumeta japonica</name>
    <dbReference type="NCBI Taxonomy" id="151549"/>
    <lineage>
        <taxon>Eukaryota</taxon>
        <taxon>Metazoa</taxon>
        <taxon>Ecdysozoa</taxon>
        <taxon>Arthropoda</taxon>
        <taxon>Hexapoda</taxon>
        <taxon>Insecta</taxon>
        <taxon>Pterygota</taxon>
        <taxon>Neoptera</taxon>
        <taxon>Endopterygota</taxon>
        <taxon>Lepidoptera</taxon>
        <taxon>Glossata</taxon>
        <taxon>Ditrysia</taxon>
        <taxon>Tineoidea</taxon>
        <taxon>Psychidae</taxon>
        <taxon>Oiketicinae</taxon>
        <taxon>Eumeta</taxon>
    </lineage>
</organism>
<sequence>MGVPQAARTAPLSGEPCLLRNDNIRPSLTGRRQNNAIASEPSPCSDRTNNPRPVFDEYVGNSRPAGRIRPAVRFDPVRETFCKISCLISIAGNYFKMHLLLNAARERICTLKSKIPGTNTTGSESVTVNLPGPSACALNDTEGKLILFFKRVCTSISKYISVVIRY</sequence>
<reference evidence="2 3" key="1">
    <citation type="journal article" date="2019" name="Commun. Biol.">
        <title>The bagworm genome reveals a unique fibroin gene that provides high tensile strength.</title>
        <authorList>
            <person name="Kono N."/>
            <person name="Nakamura H."/>
            <person name="Ohtoshi R."/>
            <person name="Tomita M."/>
            <person name="Numata K."/>
            <person name="Arakawa K."/>
        </authorList>
    </citation>
    <scope>NUCLEOTIDE SEQUENCE [LARGE SCALE GENOMIC DNA]</scope>
</reference>
<evidence type="ECO:0000313" key="3">
    <source>
        <dbReference type="Proteomes" id="UP000299102"/>
    </source>
</evidence>
<feature type="compositionally biased region" description="Polar residues" evidence="1">
    <location>
        <begin position="24"/>
        <end position="37"/>
    </location>
</feature>
<protein>
    <submittedName>
        <fullName evidence="2">Uncharacterized protein</fullName>
    </submittedName>
</protein>
<dbReference type="EMBL" id="BGZK01000121">
    <property type="protein sequence ID" value="GBP20672.1"/>
    <property type="molecule type" value="Genomic_DNA"/>
</dbReference>
<gene>
    <name evidence="2" type="ORF">EVAR_16545_1</name>
</gene>
<accession>A0A4C1U2X9</accession>
<dbReference type="AlphaFoldDB" id="A0A4C1U2X9"/>
<proteinExistence type="predicted"/>
<feature type="region of interest" description="Disordered" evidence="1">
    <location>
        <begin position="24"/>
        <end position="61"/>
    </location>
</feature>
<evidence type="ECO:0000256" key="1">
    <source>
        <dbReference type="SAM" id="MobiDB-lite"/>
    </source>
</evidence>